<keyword evidence="2 6" id="KW-0349">Heme</keyword>
<dbReference type="GO" id="GO:0020037">
    <property type="term" value="F:heme binding"/>
    <property type="evidence" value="ECO:0007669"/>
    <property type="project" value="InterPro"/>
</dbReference>
<dbReference type="InterPro" id="IPR051395">
    <property type="entry name" value="Cytochrome_c_Peroxidase/MauG"/>
</dbReference>
<keyword evidence="4" id="KW-0560">Oxidoreductase</keyword>
<keyword evidence="5 6" id="KW-0408">Iron</keyword>
<feature type="domain" description="Cytochrome c" evidence="7">
    <location>
        <begin position="257"/>
        <end position="412"/>
    </location>
</feature>
<dbReference type="GO" id="GO:0046872">
    <property type="term" value="F:metal ion binding"/>
    <property type="evidence" value="ECO:0007669"/>
    <property type="project" value="UniProtKB-KW"/>
</dbReference>
<name>A0A497XSZ9_9AQUI</name>
<dbReference type="InterPro" id="IPR009056">
    <property type="entry name" value="Cyt_c-like_dom"/>
</dbReference>
<reference evidence="8 9" key="1">
    <citation type="submission" date="2018-10" db="EMBL/GenBank/DDBJ databases">
        <title>Genomic Encyclopedia of Archaeal and Bacterial Type Strains, Phase II (KMG-II): from individual species to whole genera.</title>
        <authorList>
            <person name="Goeker M."/>
        </authorList>
    </citation>
    <scope>NUCLEOTIDE SEQUENCE [LARGE SCALE GENOMIC DNA]</scope>
    <source>
        <strain evidence="8 9">DSM 16510</strain>
    </source>
</reference>
<evidence type="ECO:0000256" key="5">
    <source>
        <dbReference type="ARBA" id="ARBA00023004"/>
    </source>
</evidence>
<keyword evidence="8" id="KW-0575">Peroxidase</keyword>
<dbReference type="PROSITE" id="PS51007">
    <property type="entry name" value="CYTC"/>
    <property type="match status" value="1"/>
</dbReference>
<evidence type="ECO:0000256" key="2">
    <source>
        <dbReference type="ARBA" id="ARBA00022617"/>
    </source>
</evidence>
<keyword evidence="9" id="KW-1185">Reference proteome</keyword>
<evidence type="ECO:0000256" key="3">
    <source>
        <dbReference type="ARBA" id="ARBA00022723"/>
    </source>
</evidence>
<evidence type="ECO:0000256" key="4">
    <source>
        <dbReference type="ARBA" id="ARBA00023002"/>
    </source>
</evidence>
<dbReference type="RefSeq" id="WP_121012735.1">
    <property type="nucleotide sequence ID" value="NZ_RCCJ01000001.1"/>
</dbReference>
<dbReference type="OrthoDB" id="9805202at2"/>
<evidence type="ECO:0000313" key="8">
    <source>
        <dbReference type="EMBL" id="RLJ71391.1"/>
    </source>
</evidence>
<evidence type="ECO:0000256" key="6">
    <source>
        <dbReference type="PROSITE-ProRule" id="PRU00433"/>
    </source>
</evidence>
<dbReference type="PANTHER" id="PTHR30600">
    <property type="entry name" value="CYTOCHROME C PEROXIDASE-RELATED"/>
    <property type="match status" value="1"/>
</dbReference>
<evidence type="ECO:0000259" key="7">
    <source>
        <dbReference type="PROSITE" id="PS51007"/>
    </source>
</evidence>
<dbReference type="GO" id="GO:0009055">
    <property type="term" value="F:electron transfer activity"/>
    <property type="evidence" value="ECO:0007669"/>
    <property type="project" value="InterPro"/>
</dbReference>
<sequence length="435" mass="48610">MFFLVVILFSLLLSCGGEEPVDSELRGLIKKHGLKPIEKPETDPDKVALGRMLFFDKVIGGNKDISCATCHDPRFGTGDCLPLSVGTKGSGECLERRPGVGRPFIPRNAPEIFNRGHEDWRTMFWDARVEELKGRLSTPAEDLLPDGIEDVLAAQALFPPTSRDEMRGRAGDVASDGTQNELAQIGDNDFPAIWSGIMNRLLSIPEYRDLFRTAYGDRTYTIADYANAIAEFEKEAFTLTDSPWDRYLKGDDDVLSYEAKVGALLFYGKAKCYTCHSGTLFTDQKFHNIGVPQFGPGKDGNGLDYGRFNVTGREEDKFKFRTPPLRNVAVTSPYFHNGAYRDLRKAILHHTNPEFYLRNYDPIENGLPPELASTLKNDEATITEILSTLDIEPVQLTSQEVDYLVAFLNSLTSPQVYELEKVIPDRVPSGLPVLK</sequence>
<dbReference type="GO" id="GO:0030313">
    <property type="term" value="C:cell envelope"/>
    <property type="evidence" value="ECO:0007669"/>
    <property type="project" value="UniProtKB-SubCell"/>
</dbReference>
<accession>A0A497XSZ9</accession>
<keyword evidence="3 6" id="KW-0479">Metal-binding</keyword>
<dbReference type="GO" id="GO:0004130">
    <property type="term" value="F:cytochrome-c peroxidase activity"/>
    <property type="evidence" value="ECO:0007669"/>
    <property type="project" value="TreeGrafter"/>
</dbReference>
<dbReference type="SUPFAM" id="SSF46626">
    <property type="entry name" value="Cytochrome c"/>
    <property type="match status" value="2"/>
</dbReference>
<dbReference type="EMBL" id="RCCJ01000001">
    <property type="protein sequence ID" value="RLJ71391.1"/>
    <property type="molecule type" value="Genomic_DNA"/>
</dbReference>
<dbReference type="AlphaFoldDB" id="A0A497XSZ9"/>
<evidence type="ECO:0000313" key="9">
    <source>
        <dbReference type="Proteomes" id="UP000267841"/>
    </source>
</evidence>
<comment type="subcellular location">
    <subcellularLocation>
        <location evidence="1">Cell envelope</location>
    </subcellularLocation>
</comment>
<dbReference type="InterPro" id="IPR004852">
    <property type="entry name" value="Di-haem_cyt_c_peroxidsae"/>
</dbReference>
<gene>
    <name evidence="8" type="ORF">BCF55_1693</name>
</gene>
<comment type="caution">
    <text evidence="8">The sequence shown here is derived from an EMBL/GenBank/DDBJ whole genome shotgun (WGS) entry which is preliminary data.</text>
</comment>
<dbReference type="Proteomes" id="UP000267841">
    <property type="component" value="Unassembled WGS sequence"/>
</dbReference>
<evidence type="ECO:0000256" key="1">
    <source>
        <dbReference type="ARBA" id="ARBA00004196"/>
    </source>
</evidence>
<dbReference type="Pfam" id="PF03150">
    <property type="entry name" value="CCP_MauG"/>
    <property type="match status" value="1"/>
</dbReference>
<dbReference type="Gene3D" id="1.10.760.10">
    <property type="entry name" value="Cytochrome c-like domain"/>
    <property type="match status" value="2"/>
</dbReference>
<proteinExistence type="predicted"/>
<dbReference type="InterPro" id="IPR036909">
    <property type="entry name" value="Cyt_c-like_dom_sf"/>
</dbReference>
<organism evidence="8 9">
    <name type="scientific">Hydrogenivirga caldilitoris</name>
    <dbReference type="NCBI Taxonomy" id="246264"/>
    <lineage>
        <taxon>Bacteria</taxon>
        <taxon>Pseudomonadati</taxon>
        <taxon>Aquificota</taxon>
        <taxon>Aquificia</taxon>
        <taxon>Aquificales</taxon>
        <taxon>Aquificaceae</taxon>
        <taxon>Hydrogenivirga</taxon>
    </lineage>
</organism>
<protein>
    <submittedName>
        <fullName evidence="8">Cytochrome c peroxidase</fullName>
    </submittedName>
</protein>